<name>A0A975BVZ6_9BACT</name>
<keyword evidence="2" id="KW-1185">Reference proteome</keyword>
<dbReference type="RefSeq" id="WP_207679972.1">
    <property type="nucleotide sequence ID" value="NZ_CP061800.1"/>
</dbReference>
<reference evidence="1" key="1">
    <citation type="journal article" date="2021" name="Microb. Physiol.">
        <title>Proteogenomic Insights into the Physiology of Marine, Sulfate-Reducing, Filamentous Desulfonema limicola and Desulfonema magnum.</title>
        <authorList>
            <person name="Schnaars V."/>
            <person name="Wohlbrand L."/>
            <person name="Scheve S."/>
            <person name="Hinrichs C."/>
            <person name="Reinhardt R."/>
            <person name="Rabus R."/>
        </authorList>
    </citation>
    <scope>NUCLEOTIDE SEQUENCE</scope>
    <source>
        <strain evidence="1">4be13</strain>
    </source>
</reference>
<protein>
    <submittedName>
        <fullName evidence="1">Toxin-antitoxin system, antitoxin component, HicB-like</fullName>
    </submittedName>
</protein>
<dbReference type="InterPro" id="IPR035069">
    <property type="entry name" value="TTHA1013/TTHA0281-like"/>
</dbReference>
<dbReference type="SUPFAM" id="SSF143100">
    <property type="entry name" value="TTHA1013/TTHA0281-like"/>
    <property type="match status" value="1"/>
</dbReference>
<accession>A0A975BVZ6</accession>
<gene>
    <name evidence="1" type="ORF">dnm_088230</name>
</gene>
<proteinExistence type="predicted"/>
<sequence>MNFIIEIEKEDDGRWICEIPEIPGAMAYGRTRNEAISKTQSLALRILADRIEHGENVPGIETFFSVAA</sequence>
<dbReference type="Proteomes" id="UP000663722">
    <property type="component" value="Chromosome"/>
</dbReference>
<dbReference type="KEGG" id="dmm:dnm_088230"/>
<evidence type="ECO:0000313" key="2">
    <source>
        <dbReference type="Proteomes" id="UP000663722"/>
    </source>
</evidence>
<evidence type="ECO:0000313" key="1">
    <source>
        <dbReference type="EMBL" id="QTA92734.1"/>
    </source>
</evidence>
<organism evidence="1 2">
    <name type="scientific">Desulfonema magnum</name>
    <dbReference type="NCBI Taxonomy" id="45655"/>
    <lineage>
        <taxon>Bacteria</taxon>
        <taxon>Pseudomonadati</taxon>
        <taxon>Thermodesulfobacteriota</taxon>
        <taxon>Desulfobacteria</taxon>
        <taxon>Desulfobacterales</taxon>
        <taxon>Desulfococcaceae</taxon>
        <taxon>Desulfonema</taxon>
    </lineage>
</organism>
<dbReference type="AlphaFoldDB" id="A0A975BVZ6"/>
<dbReference type="EMBL" id="CP061800">
    <property type="protein sequence ID" value="QTA92734.1"/>
    <property type="molecule type" value="Genomic_DNA"/>
</dbReference>
<dbReference type="Gene3D" id="3.30.160.250">
    <property type="match status" value="1"/>
</dbReference>